<reference evidence="1" key="1">
    <citation type="journal article" date="2015" name="Nature">
        <title>Complex archaea that bridge the gap between prokaryotes and eukaryotes.</title>
        <authorList>
            <person name="Spang A."/>
            <person name="Saw J.H."/>
            <person name="Jorgensen S.L."/>
            <person name="Zaremba-Niedzwiedzka K."/>
            <person name="Martijn J."/>
            <person name="Lind A.E."/>
            <person name="van Eijk R."/>
            <person name="Schleper C."/>
            <person name="Guy L."/>
            <person name="Ettema T.J."/>
        </authorList>
    </citation>
    <scope>NUCLEOTIDE SEQUENCE</scope>
</reference>
<proteinExistence type="predicted"/>
<feature type="non-terminal residue" evidence="1">
    <location>
        <position position="1"/>
    </location>
</feature>
<evidence type="ECO:0000313" key="1">
    <source>
        <dbReference type="EMBL" id="KKN28770.1"/>
    </source>
</evidence>
<comment type="caution">
    <text evidence="1">The sequence shown here is derived from an EMBL/GenBank/DDBJ whole genome shotgun (WGS) entry which is preliminary data.</text>
</comment>
<name>A0A0F9PAE6_9ZZZZ</name>
<dbReference type="EMBL" id="LAZR01002536">
    <property type="protein sequence ID" value="KKN28770.1"/>
    <property type="molecule type" value="Genomic_DNA"/>
</dbReference>
<accession>A0A0F9PAE6</accession>
<organism evidence="1">
    <name type="scientific">marine sediment metagenome</name>
    <dbReference type="NCBI Taxonomy" id="412755"/>
    <lineage>
        <taxon>unclassified sequences</taxon>
        <taxon>metagenomes</taxon>
        <taxon>ecological metagenomes</taxon>
    </lineage>
</organism>
<protein>
    <submittedName>
        <fullName evidence="1">Uncharacterized protein</fullName>
    </submittedName>
</protein>
<dbReference type="AlphaFoldDB" id="A0A0F9PAE6"/>
<sequence>EGRDQGRRVRDGGIVQLWQVRESGGRFGGPRVSAIFAPRRSAGLFLSTKEEPPDDQMHAL</sequence>
<gene>
    <name evidence="1" type="ORF">LCGC14_0851070</name>
</gene>